<keyword evidence="1" id="KW-0472">Membrane</keyword>
<comment type="caution">
    <text evidence="2">The sequence shown here is derived from an EMBL/GenBank/DDBJ whole genome shotgun (WGS) entry which is preliminary data.</text>
</comment>
<keyword evidence="1" id="KW-1133">Transmembrane helix</keyword>
<accession>A0AAX6MF41</accession>
<evidence type="ECO:0000313" key="2">
    <source>
        <dbReference type="EMBL" id="KAK6951239.1"/>
    </source>
</evidence>
<protein>
    <submittedName>
        <fullName evidence="2">Uncharacterized protein</fullName>
    </submittedName>
</protein>
<reference evidence="2 3" key="1">
    <citation type="journal article" date="2024" name="Front Chem Biol">
        <title>Unveiling the potential of Daldinia eschscholtzii MFLUCC 19-0629 through bioactivity and bioinformatics studies for enhanced sustainable agriculture production.</title>
        <authorList>
            <person name="Brooks S."/>
            <person name="Weaver J.A."/>
            <person name="Klomchit A."/>
            <person name="Alharthi S.A."/>
            <person name="Onlamun T."/>
            <person name="Nurani R."/>
            <person name="Vong T.K."/>
            <person name="Alberti F."/>
            <person name="Greco C."/>
        </authorList>
    </citation>
    <scope>NUCLEOTIDE SEQUENCE [LARGE SCALE GENOMIC DNA]</scope>
    <source>
        <strain evidence="2">MFLUCC 19-0629</strain>
    </source>
</reference>
<dbReference type="EMBL" id="JBANMG010000007">
    <property type="protein sequence ID" value="KAK6951239.1"/>
    <property type="molecule type" value="Genomic_DNA"/>
</dbReference>
<feature type="transmembrane region" description="Helical" evidence="1">
    <location>
        <begin position="79"/>
        <end position="102"/>
    </location>
</feature>
<gene>
    <name evidence="2" type="ORF">Daesc_007770</name>
</gene>
<evidence type="ECO:0000313" key="3">
    <source>
        <dbReference type="Proteomes" id="UP001369815"/>
    </source>
</evidence>
<sequence length="344" mass="38384">MSADSRLIPQDLPPRPEQTTWKDRNCPGCRYCWNFSWDAYSLQTSDTRVLARRVCMILILGIRTALSILGIIFRAYSGFISGMIVGGIFAVIGFLFVSWCLARIGEAEGTRRVFGISVYASERRILNELTIPPAMSVPSGDWVCNCWAATLRVISQSEAAFRPQSSSSSQPLSQSMSISDVLTLSRNLLQHWELLNGCPSSDTHLNPLVFRFIADAVSRILTLHELALQGLSKRDVSDIREPGSWQSPDGGSDLDTSGNVIPQIQNTIPICISSLELDDEEEIAIVCRETLKHSIMRLGAILQDIEEETRQFDPDQITSVDSPLRDNEIRELIGRLFRILGRVN</sequence>
<name>A0AAX6MF41_9PEZI</name>
<dbReference type="Proteomes" id="UP001369815">
    <property type="component" value="Unassembled WGS sequence"/>
</dbReference>
<keyword evidence="1" id="KW-0812">Transmembrane</keyword>
<evidence type="ECO:0000256" key="1">
    <source>
        <dbReference type="SAM" id="Phobius"/>
    </source>
</evidence>
<dbReference type="AlphaFoldDB" id="A0AAX6MF41"/>
<feature type="transmembrane region" description="Helical" evidence="1">
    <location>
        <begin position="54"/>
        <end position="73"/>
    </location>
</feature>
<organism evidence="2 3">
    <name type="scientific">Daldinia eschscholtzii</name>
    <dbReference type="NCBI Taxonomy" id="292717"/>
    <lineage>
        <taxon>Eukaryota</taxon>
        <taxon>Fungi</taxon>
        <taxon>Dikarya</taxon>
        <taxon>Ascomycota</taxon>
        <taxon>Pezizomycotina</taxon>
        <taxon>Sordariomycetes</taxon>
        <taxon>Xylariomycetidae</taxon>
        <taxon>Xylariales</taxon>
        <taxon>Hypoxylaceae</taxon>
        <taxon>Daldinia</taxon>
    </lineage>
</organism>
<keyword evidence="3" id="KW-1185">Reference proteome</keyword>
<proteinExistence type="predicted"/>